<keyword evidence="2" id="KW-1185">Reference proteome</keyword>
<evidence type="ECO:0000313" key="2">
    <source>
        <dbReference type="Proteomes" id="UP000189462"/>
    </source>
</evidence>
<evidence type="ECO:0000313" key="1">
    <source>
        <dbReference type="EMBL" id="OOG27652.1"/>
    </source>
</evidence>
<organism evidence="1 2">
    <name type="scientific">Thioalkalivibrio denitrificans</name>
    <dbReference type="NCBI Taxonomy" id="108003"/>
    <lineage>
        <taxon>Bacteria</taxon>
        <taxon>Pseudomonadati</taxon>
        <taxon>Pseudomonadota</taxon>
        <taxon>Gammaproteobacteria</taxon>
        <taxon>Chromatiales</taxon>
        <taxon>Ectothiorhodospiraceae</taxon>
        <taxon>Thioalkalivibrio</taxon>
    </lineage>
</organism>
<dbReference type="RefSeq" id="WP_077277668.1">
    <property type="nucleotide sequence ID" value="NZ_MVBK01000018.1"/>
</dbReference>
<protein>
    <submittedName>
        <fullName evidence="1">Uncharacterized protein</fullName>
    </submittedName>
</protein>
<dbReference type="AlphaFoldDB" id="A0A1V3NS58"/>
<accession>A0A1V3NS58</accession>
<dbReference type="EMBL" id="MVBK01000018">
    <property type="protein sequence ID" value="OOG27652.1"/>
    <property type="molecule type" value="Genomic_DNA"/>
</dbReference>
<dbReference type="Proteomes" id="UP000189462">
    <property type="component" value="Unassembled WGS sequence"/>
</dbReference>
<gene>
    <name evidence="1" type="ORF">B1C78_03090</name>
</gene>
<dbReference type="OrthoDB" id="5569763at2"/>
<name>A0A1V3NS58_9GAMM</name>
<sequence>MTSTASHQLVICVKNEDYPASLEKRKIYEAIPDKAAEKHGQIRVIDESGEDYLYPQDYFIPVSLPKNVEEAVIKAA</sequence>
<reference evidence="1 2" key="1">
    <citation type="submission" date="2017-02" db="EMBL/GenBank/DDBJ databases">
        <title>Genomic diversity within the haloalkaliphilic genus Thioalkalivibrio.</title>
        <authorList>
            <person name="Ahn A.-C."/>
            <person name="Meier-Kolthoff J."/>
            <person name="Overmars L."/>
            <person name="Richter M."/>
            <person name="Woyke T."/>
            <person name="Sorokin D.Y."/>
            <person name="Muyzer G."/>
        </authorList>
    </citation>
    <scope>NUCLEOTIDE SEQUENCE [LARGE SCALE GENOMIC DNA]</scope>
    <source>
        <strain evidence="1 2">ALJD</strain>
    </source>
</reference>
<dbReference type="STRING" id="108003.B1C78_03090"/>
<comment type="caution">
    <text evidence="1">The sequence shown here is derived from an EMBL/GenBank/DDBJ whole genome shotgun (WGS) entry which is preliminary data.</text>
</comment>
<proteinExistence type="predicted"/>